<keyword evidence="1" id="KW-0812">Transmembrane</keyword>
<dbReference type="OrthoDB" id="5507537at2"/>
<dbReference type="Pfam" id="PF04402">
    <property type="entry name" value="SIMPL"/>
    <property type="match status" value="1"/>
</dbReference>
<dbReference type="EMBL" id="PVNL01000041">
    <property type="protein sequence ID" value="PRQ08577.1"/>
    <property type="molecule type" value="Genomic_DNA"/>
</dbReference>
<dbReference type="GO" id="GO:0006974">
    <property type="term" value="P:DNA damage response"/>
    <property type="evidence" value="ECO:0007669"/>
    <property type="project" value="TreeGrafter"/>
</dbReference>
<proteinExistence type="predicted"/>
<dbReference type="PANTHER" id="PTHR34387">
    <property type="entry name" value="SLR1258 PROTEIN"/>
    <property type="match status" value="1"/>
</dbReference>
<reference evidence="2 3" key="1">
    <citation type="submission" date="2018-03" db="EMBL/GenBank/DDBJ databases">
        <title>Draft Genome Sequences of the Obligatory Marine Myxobacteria Enhygromyxa salina SWB007.</title>
        <authorList>
            <person name="Poehlein A."/>
            <person name="Moghaddam J.A."/>
            <person name="Harms H."/>
            <person name="Alanjari M."/>
            <person name="Koenig G.M."/>
            <person name="Daniel R."/>
            <person name="Schaeberle T.F."/>
        </authorList>
    </citation>
    <scope>NUCLEOTIDE SEQUENCE [LARGE SCALE GENOMIC DNA]</scope>
    <source>
        <strain evidence="2 3">SWB007</strain>
    </source>
</reference>
<dbReference type="InterPro" id="IPR007497">
    <property type="entry name" value="SIMPL/DUF541"/>
</dbReference>
<feature type="transmembrane region" description="Helical" evidence="1">
    <location>
        <begin position="20"/>
        <end position="42"/>
    </location>
</feature>
<comment type="caution">
    <text evidence="2">The sequence shown here is derived from an EMBL/GenBank/DDBJ whole genome shotgun (WGS) entry which is preliminary data.</text>
</comment>
<sequence>MNENAQTSPSWVRSWLGPQVIGRCLISAAVVASTTIAATAWFKVKSPRDTIRVTGSATQRIVSDLIEWDSTIRHTASTRAEAYRVVRKDVDATVAYLEDKGIAAEDIRVSSASVNAYFDVEYEQVGNEAVSHSRLAGFEARQTVTVTSHQVELVERVSREVSALLDQNIPIESSAPRYHYTGLEDLKIEMLAAAADDARLRADEILAAAGDAERGDLVATQMGVININPANSTATSWDGQNDKTSLHKDIMTIVHVVYEVD</sequence>
<protein>
    <submittedName>
        <fullName evidence="2">Oxidative stress defense protein</fullName>
    </submittedName>
</protein>
<dbReference type="Proteomes" id="UP000238823">
    <property type="component" value="Unassembled WGS sequence"/>
</dbReference>
<accession>A0A2S9YTY8</accession>
<dbReference type="PANTHER" id="PTHR34387:SF2">
    <property type="entry name" value="SLR1258 PROTEIN"/>
    <property type="match status" value="1"/>
</dbReference>
<keyword evidence="1" id="KW-0472">Membrane</keyword>
<dbReference type="AlphaFoldDB" id="A0A2S9YTY8"/>
<gene>
    <name evidence="2" type="ORF">ENSA7_18630</name>
</gene>
<dbReference type="Gene3D" id="3.30.70.2970">
    <property type="entry name" value="Protein of unknown function (DUF541), domain 2"/>
    <property type="match status" value="1"/>
</dbReference>
<keyword evidence="1" id="KW-1133">Transmembrane helix</keyword>
<organism evidence="2 3">
    <name type="scientific">Enhygromyxa salina</name>
    <dbReference type="NCBI Taxonomy" id="215803"/>
    <lineage>
        <taxon>Bacteria</taxon>
        <taxon>Pseudomonadati</taxon>
        <taxon>Myxococcota</taxon>
        <taxon>Polyangia</taxon>
        <taxon>Nannocystales</taxon>
        <taxon>Nannocystaceae</taxon>
        <taxon>Enhygromyxa</taxon>
    </lineage>
</organism>
<evidence type="ECO:0000313" key="3">
    <source>
        <dbReference type="Proteomes" id="UP000238823"/>
    </source>
</evidence>
<evidence type="ECO:0000256" key="1">
    <source>
        <dbReference type="SAM" id="Phobius"/>
    </source>
</evidence>
<dbReference type="InterPro" id="IPR052022">
    <property type="entry name" value="26kDa_periplasmic_antigen"/>
</dbReference>
<name>A0A2S9YTY8_9BACT</name>
<evidence type="ECO:0000313" key="2">
    <source>
        <dbReference type="EMBL" id="PRQ08577.1"/>
    </source>
</evidence>